<accession>A0ABQ7JWJ2</accession>
<reference evidence="1 2" key="1">
    <citation type="journal article" date="2020" name="Fungal Divers.">
        <title>Resolving the Mortierellaceae phylogeny through synthesis of multi-gene phylogenetics and phylogenomics.</title>
        <authorList>
            <person name="Vandepol N."/>
            <person name="Liber J."/>
            <person name="Desiro A."/>
            <person name="Na H."/>
            <person name="Kennedy M."/>
            <person name="Barry K."/>
            <person name="Grigoriev I.V."/>
            <person name="Miller A.N."/>
            <person name="O'Donnell K."/>
            <person name="Stajich J.E."/>
            <person name="Bonito G."/>
        </authorList>
    </citation>
    <scope>NUCLEOTIDE SEQUENCE [LARGE SCALE GENOMIC DNA]</scope>
    <source>
        <strain evidence="1 2">AD045</strain>
    </source>
</reference>
<gene>
    <name evidence="1" type="ORF">BGZ96_009761</name>
</gene>
<comment type="caution">
    <text evidence="1">The sequence shown here is derived from an EMBL/GenBank/DDBJ whole genome shotgun (WGS) entry which is preliminary data.</text>
</comment>
<organism evidence="1 2">
    <name type="scientific">Linnemannia gamsii</name>
    <dbReference type="NCBI Taxonomy" id="64522"/>
    <lineage>
        <taxon>Eukaryota</taxon>
        <taxon>Fungi</taxon>
        <taxon>Fungi incertae sedis</taxon>
        <taxon>Mucoromycota</taxon>
        <taxon>Mortierellomycotina</taxon>
        <taxon>Mortierellomycetes</taxon>
        <taxon>Mortierellales</taxon>
        <taxon>Mortierellaceae</taxon>
        <taxon>Linnemannia</taxon>
    </lineage>
</organism>
<name>A0ABQ7JWJ2_9FUNG</name>
<dbReference type="EMBL" id="JAAAIM010000603">
    <property type="protein sequence ID" value="KAG0286118.1"/>
    <property type="molecule type" value="Genomic_DNA"/>
</dbReference>
<evidence type="ECO:0000313" key="1">
    <source>
        <dbReference type="EMBL" id="KAG0286118.1"/>
    </source>
</evidence>
<dbReference type="Proteomes" id="UP001194696">
    <property type="component" value="Unassembled WGS sequence"/>
</dbReference>
<evidence type="ECO:0000313" key="2">
    <source>
        <dbReference type="Proteomes" id="UP001194696"/>
    </source>
</evidence>
<sequence>MGVSAPTLPTKRMHEFFSQRQLKNALGPKPELPDIDIDDANIMKAARLYLKSNGDETEVPSMAGNKKLSIMLESLYYQMHESVKTE</sequence>
<keyword evidence="2" id="KW-1185">Reference proteome</keyword>
<proteinExistence type="predicted"/>
<protein>
    <submittedName>
        <fullName evidence="1">Uncharacterized protein</fullName>
    </submittedName>
</protein>